<organism evidence="2 3">
    <name type="scientific">Roseicyclus persicicus</name>
    <dbReference type="NCBI Taxonomy" id="2650661"/>
    <lineage>
        <taxon>Bacteria</taxon>
        <taxon>Pseudomonadati</taxon>
        <taxon>Pseudomonadota</taxon>
        <taxon>Alphaproteobacteria</taxon>
        <taxon>Rhodobacterales</taxon>
        <taxon>Roseobacteraceae</taxon>
        <taxon>Roseicyclus</taxon>
    </lineage>
</organism>
<dbReference type="SUPFAM" id="SSF141086">
    <property type="entry name" value="Agglutinin HPA-like"/>
    <property type="match status" value="1"/>
</dbReference>
<dbReference type="GO" id="GO:0045335">
    <property type="term" value="C:phagocytic vesicle"/>
    <property type="evidence" value="ECO:0007669"/>
    <property type="project" value="TreeGrafter"/>
</dbReference>
<reference evidence="2 3" key="1">
    <citation type="submission" date="2020-04" db="EMBL/GenBank/DDBJ databases">
        <authorList>
            <person name="Yoon J."/>
        </authorList>
    </citation>
    <scope>NUCLEOTIDE SEQUENCE [LARGE SCALE GENOMIC DNA]</scope>
    <source>
        <strain evidence="2 3">KMU-115</strain>
    </source>
</reference>
<accession>A0A7X6JWC5</accession>
<name>A0A7X6JWC5_9RHOB</name>
<dbReference type="GO" id="GO:0009986">
    <property type="term" value="C:cell surface"/>
    <property type="evidence" value="ECO:0007669"/>
    <property type="project" value="TreeGrafter"/>
</dbReference>
<keyword evidence="3" id="KW-1185">Reference proteome</keyword>
<evidence type="ECO:0000259" key="1">
    <source>
        <dbReference type="Pfam" id="PF09458"/>
    </source>
</evidence>
<dbReference type="GO" id="GO:0098636">
    <property type="term" value="C:protein complex involved in cell adhesion"/>
    <property type="evidence" value="ECO:0007669"/>
    <property type="project" value="TreeGrafter"/>
</dbReference>
<protein>
    <recommendedName>
        <fullName evidence="1">H-type lectin domain-containing protein</fullName>
    </recommendedName>
</protein>
<dbReference type="PANTHER" id="PTHR46938">
    <property type="entry name" value="DISCOIDIN-1 SUBUNIT A-RELATED-RELATED"/>
    <property type="match status" value="1"/>
</dbReference>
<comment type="caution">
    <text evidence="2">The sequence shown here is derived from an EMBL/GenBank/DDBJ whole genome shotgun (WGS) entry which is preliminary data.</text>
</comment>
<dbReference type="GO" id="GO:0046871">
    <property type="term" value="F:N-acetylgalactosamine binding"/>
    <property type="evidence" value="ECO:0007669"/>
    <property type="project" value="TreeGrafter"/>
</dbReference>
<dbReference type="InterPro" id="IPR019019">
    <property type="entry name" value="H-type_lectin_domain"/>
</dbReference>
<dbReference type="AlphaFoldDB" id="A0A7X6JWC5"/>
<dbReference type="Proteomes" id="UP000526408">
    <property type="component" value="Unassembled WGS sequence"/>
</dbReference>
<dbReference type="GO" id="GO:0030247">
    <property type="term" value="F:polysaccharide binding"/>
    <property type="evidence" value="ECO:0007669"/>
    <property type="project" value="TreeGrafter"/>
</dbReference>
<gene>
    <name evidence="2" type="ORF">HCU73_06555</name>
</gene>
<proteinExistence type="predicted"/>
<dbReference type="Pfam" id="PF09458">
    <property type="entry name" value="H_lectin"/>
    <property type="match status" value="1"/>
</dbReference>
<dbReference type="InterPro" id="IPR037221">
    <property type="entry name" value="H-type_lectin_dom_sf"/>
</dbReference>
<dbReference type="RefSeq" id="WP_168623237.1">
    <property type="nucleotide sequence ID" value="NZ_JAAZQQ010000002.1"/>
</dbReference>
<dbReference type="Gene3D" id="2.60.40.2080">
    <property type="match status" value="1"/>
</dbReference>
<dbReference type="GO" id="GO:0098609">
    <property type="term" value="P:cell-cell adhesion"/>
    <property type="evidence" value="ECO:0007669"/>
    <property type="project" value="TreeGrafter"/>
</dbReference>
<sequence length="116" mass="13059">MKRLSHHLIGAEQGSLVLFSDFEENGPMWTGDGPREARRPVRFSEPFRAAPLVQVGISMWDTGGDTNQRADLRAEDITPEGFSLVFRTWGDSRVARIRADWMALGELRAADDWDIA</sequence>
<feature type="domain" description="H-type lectin" evidence="1">
    <location>
        <begin position="39"/>
        <end position="103"/>
    </location>
</feature>
<evidence type="ECO:0000313" key="3">
    <source>
        <dbReference type="Proteomes" id="UP000526408"/>
    </source>
</evidence>
<dbReference type="EMBL" id="JAAZQQ010000002">
    <property type="protein sequence ID" value="NKX44247.1"/>
    <property type="molecule type" value="Genomic_DNA"/>
</dbReference>
<evidence type="ECO:0000313" key="2">
    <source>
        <dbReference type="EMBL" id="NKX44247.1"/>
    </source>
</evidence>
<dbReference type="InterPro" id="IPR052487">
    <property type="entry name" value="Galactose-binding_lectin"/>
</dbReference>
<dbReference type="GO" id="GO:0070492">
    <property type="term" value="F:oligosaccharide binding"/>
    <property type="evidence" value="ECO:0007669"/>
    <property type="project" value="TreeGrafter"/>
</dbReference>